<dbReference type="GO" id="GO:0009035">
    <property type="term" value="F:type I site-specific deoxyribonuclease activity"/>
    <property type="evidence" value="ECO:0007669"/>
    <property type="project" value="UniProtKB-EC"/>
</dbReference>
<dbReference type="InterPro" id="IPR007409">
    <property type="entry name" value="Restrct_endonuc_type1_HsdR_N"/>
</dbReference>
<feature type="domain" description="Helicase ATP-binding" evidence="12">
    <location>
        <begin position="294"/>
        <end position="455"/>
    </location>
</feature>
<dbReference type="Gene3D" id="3.40.50.300">
    <property type="entry name" value="P-loop containing nucleotide triphosphate hydrolases"/>
    <property type="match status" value="2"/>
</dbReference>
<evidence type="ECO:0000256" key="3">
    <source>
        <dbReference type="ARBA" id="ARBA00011296"/>
    </source>
</evidence>
<keyword evidence="4" id="KW-0540">Nuclease</keyword>
<dbReference type="SMART" id="SM00487">
    <property type="entry name" value="DEXDc"/>
    <property type="match status" value="1"/>
</dbReference>
<dbReference type="EMBL" id="JPMD01000032">
    <property type="protein sequence ID" value="KEZ85637.1"/>
    <property type="molecule type" value="Genomic_DNA"/>
</dbReference>
<evidence type="ECO:0000256" key="5">
    <source>
        <dbReference type="ARBA" id="ARBA00022741"/>
    </source>
</evidence>
<dbReference type="InterPro" id="IPR004473">
    <property type="entry name" value="Restrct_endonuc_typeI_HsdR"/>
</dbReference>
<dbReference type="Gene3D" id="3.90.1570.50">
    <property type="match status" value="1"/>
</dbReference>
<evidence type="ECO:0000256" key="2">
    <source>
        <dbReference type="ARBA" id="ARBA00008598"/>
    </source>
</evidence>
<organism evidence="13 14">
    <name type="scientific">Clostridium sulfidigenes</name>
    <dbReference type="NCBI Taxonomy" id="318464"/>
    <lineage>
        <taxon>Bacteria</taxon>
        <taxon>Bacillati</taxon>
        <taxon>Bacillota</taxon>
        <taxon>Clostridia</taxon>
        <taxon>Eubacteriales</taxon>
        <taxon>Clostridiaceae</taxon>
        <taxon>Clostridium</taxon>
    </lineage>
</organism>
<evidence type="ECO:0000256" key="7">
    <source>
        <dbReference type="ARBA" id="ARBA00022759"/>
    </source>
</evidence>
<dbReference type="SUPFAM" id="SSF52540">
    <property type="entry name" value="P-loop containing nucleoside triphosphate hydrolases"/>
    <property type="match status" value="2"/>
</dbReference>
<dbReference type="Pfam" id="PF04313">
    <property type="entry name" value="HSDR_N"/>
    <property type="match status" value="1"/>
</dbReference>
<evidence type="ECO:0000256" key="4">
    <source>
        <dbReference type="ARBA" id="ARBA00022722"/>
    </source>
</evidence>
<dbReference type="InterPro" id="IPR051268">
    <property type="entry name" value="Type-I_R_enzyme_R_subunit"/>
</dbReference>
<evidence type="ECO:0000256" key="8">
    <source>
        <dbReference type="ARBA" id="ARBA00022801"/>
    </source>
</evidence>
<keyword evidence="8 11" id="KW-0378">Hydrolase</keyword>
<dbReference type="eggNOG" id="COG0610">
    <property type="taxonomic scope" value="Bacteria"/>
</dbReference>
<dbReference type="CDD" id="cd18800">
    <property type="entry name" value="SF2_C_EcoR124I-like"/>
    <property type="match status" value="1"/>
</dbReference>
<evidence type="ECO:0000256" key="6">
    <source>
        <dbReference type="ARBA" id="ARBA00022747"/>
    </source>
</evidence>
<dbReference type="CDD" id="cd18030">
    <property type="entry name" value="DEXHc_RE_I_HsdR"/>
    <property type="match status" value="1"/>
</dbReference>
<gene>
    <name evidence="13" type="ORF">IO99_13255</name>
</gene>
<dbReference type="CDD" id="cd22332">
    <property type="entry name" value="HsdR_N"/>
    <property type="match status" value="1"/>
</dbReference>
<dbReference type="RefSeq" id="WP_035133993.1">
    <property type="nucleotide sequence ID" value="NZ_JPMD01000032.1"/>
</dbReference>
<keyword evidence="6 11" id="KW-0680">Restriction system</keyword>
<comment type="catalytic activity">
    <reaction evidence="1 11">
        <text>Endonucleolytic cleavage of DNA to give random double-stranded fragments with terminal 5'-phosphates, ATP is simultaneously hydrolyzed.</text>
        <dbReference type="EC" id="3.1.21.3"/>
    </reaction>
</comment>
<keyword evidence="7" id="KW-0255">Endonuclease</keyword>
<dbReference type="Pfam" id="PF18766">
    <property type="entry name" value="SWI2_SNF2"/>
    <property type="match status" value="1"/>
</dbReference>
<dbReference type="InterPro" id="IPR027417">
    <property type="entry name" value="P-loop_NTPase"/>
</dbReference>
<dbReference type="InterPro" id="IPR021810">
    <property type="entry name" value="T1RH-like_C"/>
</dbReference>
<dbReference type="Pfam" id="PF22679">
    <property type="entry name" value="T1R_D3-like"/>
    <property type="match status" value="1"/>
</dbReference>
<dbReference type="PANTHER" id="PTHR30195:SF15">
    <property type="entry name" value="TYPE I RESTRICTION ENZYME HINDI ENDONUCLEASE SUBUNIT"/>
    <property type="match status" value="1"/>
</dbReference>
<reference evidence="13 14" key="1">
    <citation type="submission" date="2014-07" db="EMBL/GenBank/DDBJ databases">
        <title>Draft genome of Clostridium sulfidigenes 113A isolated from sediments associated with methane hydrate from Krishna Godavari basin.</title>
        <authorList>
            <person name="Honkalas V.S."/>
            <person name="Dabir A.P."/>
            <person name="Arora P."/>
            <person name="Dhakephalkar P.K."/>
        </authorList>
    </citation>
    <scope>NUCLEOTIDE SEQUENCE [LARGE SCALE GENOMIC DNA]</scope>
    <source>
        <strain evidence="13 14">113A</strain>
    </source>
</reference>
<evidence type="ECO:0000313" key="13">
    <source>
        <dbReference type="EMBL" id="KEZ85637.1"/>
    </source>
</evidence>
<evidence type="ECO:0000256" key="1">
    <source>
        <dbReference type="ARBA" id="ARBA00000851"/>
    </source>
</evidence>
<comment type="similarity">
    <text evidence="2 11">Belongs to the HsdR family.</text>
</comment>
<keyword evidence="9 11" id="KW-0067">ATP-binding</keyword>
<dbReference type="GO" id="GO:0005524">
    <property type="term" value="F:ATP binding"/>
    <property type="evidence" value="ECO:0007669"/>
    <property type="project" value="UniProtKB-KW"/>
</dbReference>
<name>A0A084J9K3_9CLOT</name>
<dbReference type="EC" id="3.1.21.3" evidence="11"/>
<dbReference type="Pfam" id="PF11867">
    <property type="entry name" value="T1RH-like_C"/>
    <property type="match status" value="1"/>
</dbReference>
<dbReference type="STRING" id="318464.IO99_13255"/>
<dbReference type="AlphaFoldDB" id="A0A084J9K3"/>
<dbReference type="PANTHER" id="PTHR30195">
    <property type="entry name" value="TYPE I SITE-SPECIFIC DEOXYRIBONUCLEASE PROTEIN SUBUNIT M AND R"/>
    <property type="match status" value="1"/>
</dbReference>
<dbReference type="GO" id="GO:0003677">
    <property type="term" value="F:DNA binding"/>
    <property type="evidence" value="ECO:0007669"/>
    <property type="project" value="UniProtKB-KW"/>
</dbReference>
<dbReference type="InterPro" id="IPR014001">
    <property type="entry name" value="Helicase_ATP-bd"/>
</dbReference>
<proteinExistence type="inferred from homology"/>
<evidence type="ECO:0000256" key="9">
    <source>
        <dbReference type="ARBA" id="ARBA00022840"/>
    </source>
</evidence>
<keyword evidence="14" id="KW-1185">Reference proteome</keyword>
<comment type="function">
    <text evidence="11">Subunit R is required for both nuclease and ATPase activities, but not for modification.</text>
</comment>
<dbReference type="InterPro" id="IPR040980">
    <property type="entry name" value="SWI2_SNF2"/>
</dbReference>
<comment type="subunit">
    <text evidence="3 11">The type I restriction/modification system is composed of three polypeptides R, M and S.</text>
</comment>
<keyword evidence="5 11" id="KW-0547">Nucleotide-binding</keyword>
<keyword evidence="10 11" id="KW-0238">DNA-binding</keyword>
<comment type="caution">
    <text evidence="13">The sequence shown here is derived from an EMBL/GenBank/DDBJ whole genome shotgun (WGS) entry which is preliminary data.</text>
</comment>
<dbReference type="GO" id="GO:0009307">
    <property type="term" value="P:DNA restriction-modification system"/>
    <property type="evidence" value="ECO:0007669"/>
    <property type="project" value="UniProtKB-KW"/>
</dbReference>
<sequence length="1031" mass="120267">MDNPYLEGYDQNNIIELLKNMGYKYISPEECEALRGGRLKEVVLKDIARKKLMDINSFEYKGSQRKFSENNINKAIESVDMPLTEGLIKVNEKIYDELVMTKSLEEFLEDGTKQSFSLKYIDWGNPKNNDFHFTEEFVVEKQDQSIKEKTRRPDIVLFVNGIPFCVIELKASSVSLKQGISQMIGNQKKENIPHLFKYVQLVIAGNTREVRYATTGTQNKFWAVWKEEDELGVENHVKGRLATELDRSIVSLLNLDRILEIIREFTLFDNNVKKVARYQQYFGIKRTLARIDTFDNAGRRNGGLIWHTQGSGKSLTMAMLARALRRRITNAKIIIVTDRKELDSQIKKTFAHSGFSNDIVQASSGNHLNDQLKSKESKIITTIINKFDKVFNIGLKIDDPNIFVLVDESHRTQNGQLHAKMRKVFPSGCYIGFTGTPLMKKEKNSFTQFGKEIHRYTINQAVDDKAVLPLLYEGRLVDQWINDEAGLERKFEMISRNLNEEQKEDLKQKWGRFQKVASSERRLEMIALDINEHYKNTWQRTGFKAMLATSSKFEAIRYNQIFEEYGDVKTAFVMSSADNREGNDDIHDENKLLVQKELERIVREYGNLDDYETKIKEEFCDGEDVEILIVVDKLLTGFDAPAAIGLYVDKELKEHKLLQAIARVNRLYEGKDYGYIIDYRGLLGNLDKALTSYSSLEGFDEEDIKGAVIDIKKHLDELKSNYSYLKDLFNPIKNKTDKEEYEVYLADERKRLDFYERLKNYAKSLNICLTSQGILDLLSKGELENYKKELKFFINLRKSVRLRYYEEVDFGEYEEQMQKLLDTYISANEVNRLTKLVNIFDDKNFDEEIQRVEGKRAKADTIRNALDKVITMKYDENPAYYENLKDRINRILEEYRKKRISEEEYLNSMNDVMNDVRNGSVEETYPCSISSNKTAQVIYDNIKEDIYETISAKVEEEQLEYVVANTSLEFDEIIKRYAAKPDWTTNTDIHNQISQYLEEKLWDLEDKYGIQLDTDKILEKTLTISIRKYGR</sequence>
<dbReference type="PROSITE" id="PS51192">
    <property type="entry name" value="HELICASE_ATP_BIND_1"/>
    <property type="match status" value="1"/>
</dbReference>
<dbReference type="InterPro" id="IPR055180">
    <property type="entry name" value="HsdR_RecA-like_helicase_dom_2"/>
</dbReference>
<accession>A0A084J9K3</accession>
<evidence type="ECO:0000259" key="12">
    <source>
        <dbReference type="PROSITE" id="PS51192"/>
    </source>
</evidence>
<protein>
    <recommendedName>
        <fullName evidence="11">Type I restriction enzyme endonuclease subunit</fullName>
        <shortName evidence="11">R protein</shortName>
        <ecNumber evidence="11">3.1.21.3</ecNumber>
    </recommendedName>
    <alternativeName>
        <fullName evidence="11">Type-1 restriction enzyme R protein</fullName>
    </alternativeName>
</protein>
<dbReference type="NCBIfam" id="TIGR00348">
    <property type="entry name" value="hsdR"/>
    <property type="match status" value="1"/>
</dbReference>
<evidence type="ECO:0000256" key="11">
    <source>
        <dbReference type="RuleBase" id="RU364115"/>
    </source>
</evidence>
<dbReference type="Proteomes" id="UP000028542">
    <property type="component" value="Unassembled WGS sequence"/>
</dbReference>
<evidence type="ECO:0000256" key="10">
    <source>
        <dbReference type="ARBA" id="ARBA00023125"/>
    </source>
</evidence>
<evidence type="ECO:0000313" key="14">
    <source>
        <dbReference type="Proteomes" id="UP000028542"/>
    </source>
</evidence>